<dbReference type="OrthoDB" id="8096502at2"/>
<dbReference type="Proteomes" id="UP000012062">
    <property type="component" value="Unassembled WGS sequence"/>
</dbReference>
<keyword evidence="2" id="KW-1185">Reference proteome</keyword>
<dbReference type="EMBL" id="CAUM01000101">
    <property type="protein sequence ID" value="CCV06698.1"/>
    <property type="molecule type" value="Genomic_DNA"/>
</dbReference>
<evidence type="ECO:0000313" key="2">
    <source>
        <dbReference type="Proteomes" id="UP000012062"/>
    </source>
</evidence>
<gene>
    <name evidence="1" type="ORF">MESS2_350070</name>
</gene>
<dbReference type="AlphaFoldDB" id="M5ERK6"/>
<sequence>MRSDFAAARELLECAQNRLCGLDETSQSVSQALDALIEEIAIAEFRKAPVTIVPFPRARPPRHAR</sequence>
<name>M5ERK6_9HYPH</name>
<reference evidence="1 2" key="1">
    <citation type="submission" date="2013-02" db="EMBL/GenBank/DDBJ databases">
        <authorList>
            <person name="Genoscope - CEA"/>
        </authorList>
    </citation>
    <scope>NUCLEOTIDE SEQUENCE [LARGE SCALE GENOMIC DNA]</scope>
    <source>
        <strain evidence="1 2">STM 2683</strain>
    </source>
</reference>
<proteinExistence type="predicted"/>
<evidence type="ECO:0000313" key="1">
    <source>
        <dbReference type="EMBL" id="CCV06698.1"/>
    </source>
</evidence>
<evidence type="ECO:0008006" key="3">
    <source>
        <dbReference type="Google" id="ProtNLM"/>
    </source>
</evidence>
<comment type="caution">
    <text evidence="1">The sequence shown here is derived from an EMBL/GenBank/DDBJ whole genome shotgun (WGS) entry which is preliminary data.</text>
</comment>
<accession>M5ERK6</accession>
<dbReference type="RefSeq" id="WP_008875618.1">
    <property type="nucleotide sequence ID" value="NZ_CAUM01000101.1"/>
</dbReference>
<protein>
    <recommendedName>
        <fullName evidence="3">Transposase</fullName>
    </recommendedName>
</protein>
<organism evidence="1 2">
    <name type="scientific">Mesorhizobium metallidurans STM 2683</name>
    <dbReference type="NCBI Taxonomy" id="1297569"/>
    <lineage>
        <taxon>Bacteria</taxon>
        <taxon>Pseudomonadati</taxon>
        <taxon>Pseudomonadota</taxon>
        <taxon>Alphaproteobacteria</taxon>
        <taxon>Hyphomicrobiales</taxon>
        <taxon>Phyllobacteriaceae</taxon>
        <taxon>Mesorhizobium</taxon>
    </lineage>
</organism>